<dbReference type="Pfam" id="PF01261">
    <property type="entry name" value="AP_endonuc_2"/>
    <property type="match status" value="1"/>
</dbReference>
<organism evidence="2 3">
    <name type="scientific">Methanospirillum purgamenti</name>
    <dbReference type="NCBI Taxonomy" id="2834276"/>
    <lineage>
        <taxon>Archaea</taxon>
        <taxon>Methanobacteriati</taxon>
        <taxon>Methanobacteriota</taxon>
        <taxon>Stenosarchaea group</taxon>
        <taxon>Methanomicrobia</taxon>
        <taxon>Methanomicrobiales</taxon>
        <taxon>Methanospirillaceae</taxon>
        <taxon>Methanospirillum</taxon>
    </lineage>
</organism>
<sequence length="272" mass="30602">MDISFSSMFFHDASMEDIFQAPGLCGSDTLEFWLETPDFWLNGLNIESLKKWIAMYPTKIPLSVHAPVLDLNPCSINPDVREVSIQWIIRSIYLAEQIGASICTIHPGRRTAKRPPSITDYQRLGHMLDCLEEIVDDLSVKVAIENMEPAVNALLTAPDEIMKLLDERSWLCFTFDFAHAMDSGPDIVRSFVEIGEPELVNIHLSGGKNGKLHGPVSGDTKVSTFLSKIKENGYNGQVTLEINDLVLPRELSYSEKITFMAQEIAWLKKSMR</sequence>
<dbReference type="InterPro" id="IPR001719">
    <property type="entry name" value="AP_endonuc_2"/>
</dbReference>
<dbReference type="Proteomes" id="UP000680656">
    <property type="component" value="Chromosome"/>
</dbReference>
<reference evidence="2 3" key="1">
    <citation type="submission" date="2021-05" db="EMBL/GenBank/DDBJ databases">
        <title>A novel Methanospirillum isolate from a pyrite-forming mixed culture.</title>
        <authorList>
            <person name="Bunk B."/>
            <person name="Sproer C."/>
            <person name="Spring S."/>
            <person name="Pester M."/>
        </authorList>
    </citation>
    <scope>NUCLEOTIDE SEQUENCE [LARGE SCALE GENOMIC DNA]</scope>
    <source>
        <strain evidence="2 3">J.3.6.1-F.2.7.3</strain>
    </source>
</reference>
<proteinExistence type="predicted"/>
<dbReference type="SUPFAM" id="SSF51658">
    <property type="entry name" value="Xylose isomerase-like"/>
    <property type="match status" value="1"/>
</dbReference>
<evidence type="ECO:0000313" key="2">
    <source>
        <dbReference type="EMBL" id="QVV89305.1"/>
    </source>
</evidence>
<dbReference type="Gene3D" id="3.20.20.150">
    <property type="entry name" value="Divalent-metal-dependent TIM barrel enzymes"/>
    <property type="match status" value="1"/>
</dbReference>
<dbReference type="GO" id="GO:0003677">
    <property type="term" value="F:DNA binding"/>
    <property type="evidence" value="ECO:0007669"/>
    <property type="project" value="InterPro"/>
</dbReference>
<dbReference type="GeneID" id="65095888"/>
<accession>A0A8E7AYU9</accession>
<keyword evidence="3" id="KW-1185">Reference proteome</keyword>
<protein>
    <submittedName>
        <fullName evidence="2">TIM barrel protein</fullName>
    </submittedName>
</protein>
<dbReference type="PANTHER" id="PTHR12110">
    <property type="entry name" value="HYDROXYPYRUVATE ISOMERASE"/>
    <property type="match status" value="1"/>
</dbReference>
<dbReference type="RefSeq" id="WP_214420102.1">
    <property type="nucleotide sequence ID" value="NZ_CP075546.1"/>
</dbReference>
<evidence type="ECO:0000259" key="1">
    <source>
        <dbReference type="Pfam" id="PF01261"/>
    </source>
</evidence>
<dbReference type="KEGG" id="mrtj:KHC33_01850"/>
<dbReference type="AlphaFoldDB" id="A0A8E7AYU9"/>
<dbReference type="EMBL" id="CP075546">
    <property type="protein sequence ID" value="QVV89305.1"/>
    <property type="molecule type" value="Genomic_DNA"/>
</dbReference>
<name>A0A8E7AYU9_9EURY</name>
<dbReference type="InterPro" id="IPR013022">
    <property type="entry name" value="Xyl_isomerase-like_TIM-brl"/>
</dbReference>
<dbReference type="GO" id="GO:0008270">
    <property type="term" value="F:zinc ion binding"/>
    <property type="evidence" value="ECO:0007669"/>
    <property type="project" value="InterPro"/>
</dbReference>
<feature type="domain" description="Xylose isomerase-like TIM barrel" evidence="1">
    <location>
        <begin position="26"/>
        <end position="261"/>
    </location>
</feature>
<gene>
    <name evidence="2" type="ORF">KHC33_01850</name>
</gene>
<dbReference type="SMART" id="SM00518">
    <property type="entry name" value="AP2Ec"/>
    <property type="match status" value="1"/>
</dbReference>
<dbReference type="InterPro" id="IPR036237">
    <property type="entry name" value="Xyl_isomerase-like_sf"/>
</dbReference>
<dbReference type="PANTHER" id="PTHR12110:SF21">
    <property type="entry name" value="XYLOSE ISOMERASE-LIKE TIM BARREL DOMAIN-CONTAINING PROTEIN"/>
    <property type="match status" value="1"/>
</dbReference>
<dbReference type="InterPro" id="IPR050312">
    <property type="entry name" value="IolE/XylAMocC-like"/>
</dbReference>
<dbReference type="GO" id="GO:0006281">
    <property type="term" value="P:DNA repair"/>
    <property type="evidence" value="ECO:0007669"/>
    <property type="project" value="InterPro"/>
</dbReference>
<evidence type="ECO:0000313" key="3">
    <source>
        <dbReference type="Proteomes" id="UP000680656"/>
    </source>
</evidence>